<evidence type="ECO:0000256" key="1">
    <source>
        <dbReference type="SAM" id="MobiDB-lite"/>
    </source>
</evidence>
<dbReference type="Proteomes" id="UP000887565">
    <property type="component" value="Unplaced"/>
</dbReference>
<keyword evidence="2" id="KW-1185">Reference proteome</keyword>
<reference evidence="3" key="1">
    <citation type="submission" date="2022-11" db="UniProtKB">
        <authorList>
            <consortium name="WormBaseParasite"/>
        </authorList>
    </citation>
    <scope>IDENTIFICATION</scope>
</reference>
<sequence>MIPQLGDTIINENPLSTTPPPFKPSALPSIPESQNHLSTIQDRKNSPASSLASDGESTILSSISSMPLTAARSVVTLAPIAQFKQQNKKTPVYSGLQMDDLEKQFLPYIYDVDYYDMMSTSYAKDRVKYLQNGARRNNCSTLKSGLRRKSNSSMVAAEM</sequence>
<dbReference type="WBParaSite" id="nRc.2.0.1.t09129-RA">
    <property type="protein sequence ID" value="nRc.2.0.1.t09129-RA"/>
    <property type="gene ID" value="nRc.2.0.1.g09129"/>
</dbReference>
<name>A0A915I6Z8_ROMCU</name>
<feature type="region of interest" description="Disordered" evidence="1">
    <location>
        <begin position="1"/>
        <end position="36"/>
    </location>
</feature>
<proteinExistence type="predicted"/>
<organism evidence="2 3">
    <name type="scientific">Romanomermis culicivorax</name>
    <name type="common">Nematode worm</name>
    <dbReference type="NCBI Taxonomy" id="13658"/>
    <lineage>
        <taxon>Eukaryota</taxon>
        <taxon>Metazoa</taxon>
        <taxon>Ecdysozoa</taxon>
        <taxon>Nematoda</taxon>
        <taxon>Enoplea</taxon>
        <taxon>Dorylaimia</taxon>
        <taxon>Mermithida</taxon>
        <taxon>Mermithoidea</taxon>
        <taxon>Mermithidae</taxon>
        <taxon>Romanomermis</taxon>
    </lineage>
</organism>
<evidence type="ECO:0000313" key="3">
    <source>
        <dbReference type="WBParaSite" id="nRc.2.0.1.t09129-RA"/>
    </source>
</evidence>
<protein>
    <submittedName>
        <fullName evidence="3">Uncharacterized protein</fullName>
    </submittedName>
</protein>
<accession>A0A915I6Z8</accession>
<evidence type="ECO:0000313" key="2">
    <source>
        <dbReference type="Proteomes" id="UP000887565"/>
    </source>
</evidence>
<dbReference type="AlphaFoldDB" id="A0A915I6Z8"/>